<evidence type="ECO:0000313" key="19">
    <source>
        <dbReference type="EMBL" id="CAD7083267.1"/>
    </source>
</evidence>
<evidence type="ECO:0000256" key="4">
    <source>
        <dbReference type="ARBA" id="ARBA00011533"/>
    </source>
</evidence>
<dbReference type="Proteomes" id="UP000594454">
    <property type="component" value="Chromosome 2"/>
</dbReference>
<evidence type="ECO:0000256" key="6">
    <source>
        <dbReference type="ARBA" id="ARBA00022448"/>
    </source>
</evidence>
<evidence type="ECO:0000256" key="2">
    <source>
        <dbReference type="ARBA" id="ARBA00004434"/>
    </source>
</evidence>
<keyword evidence="17" id="KW-0175">Coiled coil</keyword>
<proteinExistence type="inferred from homology"/>
<evidence type="ECO:0000256" key="14">
    <source>
        <dbReference type="ARBA" id="ARBA00023136"/>
    </source>
</evidence>
<evidence type="ECO:0000256" key="13">
    <source>
        <dbReference type="ARBA" id="ARBA00023128"/>
    </source>
</evidence>
<feature type="transmembrane region" description="Helical" evidence="18">
    <location>
        <begin position="64"/>
        <end position="86"/>
    </location>
</feature>
<keyword evidence="14 18" id="KW-0472">Membrane</keyword>
<protein>
    <recommendedName>
        <fullName evidence="5">NADH dehydrogenase [ubiquinone] 1 beta subcomplex subunit 5, mitochondrial</fullName>
    </recommendedName>
    <alternativeName>
        <fullName evidence="16">Complex I-SGDH</fullName>
    </alternativeName>
    <alternativeName>
        <fullName evidence="15">NADH-ubiquinone oxidoreductase SGDH subunit</fullName>
    </alternativeName>
</protein>
<evidence type="ECO:0000256" key="12">
    <source>
        <dbReference type="ARBA" id="ARBA00022989"/>
    </source>
</evidence>
<evidence type="ECO:0000256" key="11">
    <source>
        <dbReference type="ARBA" id="ARBA00022982"/>
    </source>
</evidence>
<dbReference type="AlphaFoldDB" id="A0A7R8ULW4"/>
<keyword evidence="7" id="KW-0679">Respiratory chain</keyword>
<dbReference type="InterPro" id="IPR019173">
    <property type="entry name" value="NADH_UbQ_OxRdtase_B5_su"/>
</dbReference>
<dbReference type="OrthoDB" id="9995605at2759"/>
<keyword evidence="13" id="KW-0496">Mitochondrion</keyword>
<evidence type="ECO:0000256" key="7">
    <source>
        <dbReference type="ARBA" id="ARBA00022660"/>
    </source>
</evidence>
<keyword evidence="12 18" id="KW-1133">Transmembrane helix</keyword>
<accession>A0A7R8ULW4</accession>
<dbReference type="FunCoup" id="A0A7R8ULW4">
    <property type="interactions" value="1177"/>
</dbReference>
<dbReference type="EMBL" id="LR899010">
    <property type="protein sequence ID" value="CAD7083267.1"/>
    <property type="molecule type" value="Genomic_DNA"/>
</dbReference>
<evidence type="ECO:0000256" key="16">
    <source>
        <dbReference type="ARBA" id="ARBA00032550"/>
    </source>
</evidence>
<reference evidence="19 20" key="1">
    <citation type="submission" date="2020-11" db="EMBL/GenBank/DDBJ databases">
        <authorList>
            <person name="Wallbank WR R."/>
            <person name="Pardo Diaz C."/>
            <person name="Kozak K."/>
            <person name="Martin S."/>
            <person name="Jiggins C."/>
            <person name="Moest M."/>
            <person name="Warren A I."/>
            <person name="Generalovic N T."/>
            <person name="Byers J.R.P. K."/>
            <person name="Montejo-Kovacevich G."/>
            <person name="Yen C E."/>
        </authorList>
    </citation>
    <scope>NUCLEOTIDE SEQUENCE [LARGE SCALE GENOMIC DNA]</scope>
</reference>
<evidence type="ECO:0000256" key="10">
    <source>
        <dbReference type="ARBA" id="ARBA00022946"/>
    </source>
</evidence>
<comment type="function">
    <text evidence="1">Accessory subunit of the mitochondrial membrane respiratory chain NADH dehydrogenase (Complex I), that is believed not to be involved in catalysis. Complex I functions in the transfer of electrons from NADH to the respiratory chain. The immediate electron acceptor for the enzyme is believed to be ubiquinone.</text>
</comment>
<keyword evidence="20" id="KW-1185">Reference proteome</keyword>
<comment type="subcellular location">
    <subcellularLocation>
        <location evidence="2">Mitochondrion inner membrane</location>
        <topology evidence="2">Single-pass membrane protein</topology>
    </subcellularLocation>
</comment>
<keyword evidence="6" id="KW-0813">Transport</keyword>
<keyword evidence="9" id="KW-0999">Mitochondrion inner membrane</keyword>
<feature type="coiled-coil region" evidence="17">
    <location>
        <begin position="135"/>
        <end position="162"/>
    </location>
</feature>
<dbReference type="InParanoid" id="A0A7R8ULW4"/>
<dbReference type="PANTHER" id="PTHR13178">
    <property type="entry name" value="NADH-UBIQUINONE OXIDOREDUCTASE SGDH SUBUNIT"/>
    <property type="match status" value="1"/>
</dbReference>
<evidence type="ECO:0000256" key="15">
    <source>
        <dbReference type="ARBA" id="ARBA00032395"/>
    </source>
</evidence>
<evidence type="ECO:0000256" key="17">
    <source>
        <dbReference type="SAM" id="Coils"/>
    </source>
</evidence>
<dbReference type="GO" id="GO:0005743">
    <property type="term" value="C:mitochondrial inner membrane"/>
    <property type="evidence" value="ECO:0007669"/>
    <property type="project" value="UniProtKB-SubCell"/>
</dbReference>
<gene>
    <name evidence="19" type="ORF">HERILL_LOCUS6239</name>
</gene>
<keyword evidence="8 18" id="KW-0812">Transmembrane</keyword>
<name>A0A7R8ULW4_HERIL</name>
<keyword evidence="11" id="KW-0249">Electron transport</keyword>
<evidence type="ECO:0000256" key="3">
    <source>
        <dbReference type="ARBA" id="ARBA00007152"/>
    </source>
</evidence>
<comment type="subunit">
    <text evidence="4">Complex I is composed of 45 different subunits.</text>
</comment>
<evidence type="ECO:0000256" key="1">
    <source>
        <dbReference type="ARBA" id="ARBA00003195"/>
    </source>
</evidence>
<sequence length="188" mass="22357">MVVWSGLSRSVASLSQIKPVLNPQSLSKAFKNGLQIRKMSGDGHRDIFYVTPSRFQWNKFKDMLHFYVMLGVIPITAIVFYTNVFIGPAQLTEIPEGYTPKHWEYHKHPISRFLARYLYPSPQQEYEKMCHYLYEENEKAQIRKLETKIRDMMRERQDYQAYYYRPAIAKYHRVSKEAADYLESIRGD</sequence>
<keyword evidence="10" id="KW-0809">Transit peptide</keyword>
<comment type="similarity">
    <text evidence="3">Belongs to the complex I NDUFB5 subunit family.</text>
</comment>
<dbReference type="PANTHER" id="PTHR13178:SF0">
    <property type="entry name" value="NADH DEHYDROGENASE [UBIQUINONE] 1 BETA SUBCOMPLEX SUBUNIT 5, MITOCHONDRIAL"/>
    <property type="match status" value="1"/>
</dbReference>
<evidence type="ECO:0000256" key="18">
    <source>
        <dbReference type="SAM" id="Phobius"/>
    </source>
</evidence>
<dbReference type="OMA" id="HHHMTIK"/>
<evidence type="ECO:0000313" key="20">
    <source>
        <dbReference type="Proteomes" id="UP000594454"/>
    </source>
</evidence>
<organism evidence="19 20">
    <name type="scientific">Hermetia illucens</name>
    <name type="common">Black soldier fly</name>
    <dbReference type="NCBI Taxonomy" id="343691"/>
    <lineage>
        <taxon>Eukaryota</taxon>
        <taxon>Metazoa</taxon>
        <taxon>Ecdysozoa</taxon>
        <taxon>Arthropoda</taxon>
        <taxon>Hexapoda</taxon>
        <taxon>Insecta</taxon>
        <taxon>Pterygota</taxon>
        <taxon>Neoptera</taxon>
        <taxon>Endopterygota</taxon>
        <taxon>Diptera</taxon>
        <taxon>Brachycera</taxon>
        <taxon>Stratiomyomorpha</taxon>
        <taxon>Stratiomyidae</taxon>
        <taxon>Hermetiinae</taxon>
        <taxon>Hermetia</taxon>
    </lineage>
</organism>
<dbReference type="Pfam" id="PF09781">
    <property type="entry name" value="NDUF_B5"/>
    <property type="match status" value="1"/>
</dbReference>
<evidence type="ECO:0000256" key="8">
    <source>
        <dbReference type="ARBA" id="ARBA00022692"/>
    </source>
</evidence>
<evidence type="ECO:0000256" key="9">
    <source>
        <dbReference type="ARBA" id="ARBA00022792"/>
    </source>
</evidence>
<evidence type="ECO:0000256" key="5">
    <source>
        <dbReference type="ARBA" id="ARBA00015175"/>
    </source>
</evidence>